<accession>A0A9P8RTW1</accession>
<evidence type="ECO:0000259" key="1">
    <source>
        <dbReference type="PROSITE" id="PS50053"/>
    </source>
</evidence>
<dbReference type="PANTHER" id="PTHR10666">
    <property type="entry name" value="UBIQUITIN"/>
    <property type="match status" value="1"/>
</dbReference>
<evidence type="ECO:0000313" key="3">
    <source>
        <dbReference type="Proteomes" id="UP000750711"/>
    </source>
</evidence>
<dbReference type="Proteomes" id="UP000750711">
    <property type="component" value="Unassembled WGS sequence"/>
</dbReference>
<dbReference type="CDD" id="cd17039">
    <property type="entry name" value="Ubl_ubiquitin_like"/>
    <property type="match status" value="1"/>
</dbReference>
<feature type="domain" description="Ubiquitin-like" evidence="1">
    <location>
        <begin position="109"/>
        <end position="190"/>
    </location>
</feature>
<protein>
    <recommendedName>
        <fullName evidence="1">Ubiquitin-like domain-containing protein</fullName>
    </recommendedName>
</protein>
<dbReference type="Gene3D" id="3.10.20.90">
    <property type="entry name" value="Phosphatidylinositol 3-kinase Catalytic Subunit, Chain A, domain 1"/>
    <property type="match status" value="2"/>
</dbReference>
<dbReference type="SUPFAM" id="SSF54236">
    <property type="entry name" value="Ubiquitin-like"/>
    <property type="match status" value="2"/>
</dbReference>
<feature type="domain" description="Ubiquitin-like" evidence="1">
    <location>
        <begin position="11"/>
        <end position="80"/>
    </location>
</feature>
<dbReference type="AlphaFoldDB" id="A0A9P8RTW1"/>
<proteinExistence type="predicted"/>
<sequence length="195" mass="21896">MTTVNLTPGSRSIVVRPLDGENQIYDNIPSGATVRDLKERIFVAHGIQIQHQKLIYGPEILDDSRTLDSYNIREASGFVLRLLTVVHTPAPPPPPDFPEETDTDDRVLRTVFVKPASGGTVRLENVKLTMRVSDFKVLLCQRTELDPEYCRLIFSGKELEDVKSGKFPTLKDYNVQNESTIHEVMSLFGGLDVNL</sequence>
<dbReference type="InterPro" id="IPR029071">
    <property type="entry name" value="Ubiquitin-like_domsf"/>
</dbReference>
<dbReference type="EMBL" id="JAGHQM010000005">
    <property type="protein sequence ID" value="KAH0566490.1"/>
    <property type="molecule type" value="Genomic_DNA"/>
</dbReference>
<name>A0A9P8RTW1_9PEZI</name>
<dbReference type="SMART" id="SM00213">
    <property type="entry name" value="UBQ"/>
    <property type="match status" value="2"/>
</dbReference>
<reference evidence="2" key="1">
    <citation type="submission" date="2021-03" db="EMBL/GenBank/DDBJ databases">
        <title>Comparative genomics and phylogenomic investigation of the class Geoglossomycetes provide insights into ecological specialization and systematics.</title>
        <authorList>
            <person name="Melie T."/>
            <person name="Pirro S."/>
            <person name="Miller A.N."/>
            <person name="Quandt A."/>
        </authorList>
    </citation>
    <scope>NUCLEOTIDE SEQUENCE</scope>
    <source>
        <strain evidence="2">CAQ_001_2017</strain>
    </source>
</reference>
<dbReference type="InterPro" id="IPR050158">
    <property type="entry name" value="Ubiquitin_ubiquitin-like"/>
</dbReference>
<dbReference type="PROSITE" id="PS50053">
    <property type="entry name" value="UBIQUITIN_2"/>
    <property type="match status" value="2"/>
</dbReference>
<organism evidence="2 3">
    <name type="scientific">Trichoglossum hirsutum</name>
    <dbReference type="NCBI Taxonomy" id="265104"/>
    <lineage>
        <taxon>Eukaryota</taxon>
        <taxon>Fungi</taxon>
        <taxon>Dikarya</taxon>
        <taxon>Ascomycota</taxon>
        <taxon>Pezizomycotina</taxon>
        <taxon>Geoglossomycetes</taxon>
        <taxon>Geoglossales</taxon>
        <taxon>Geoglossaceae</taxon>
        <taxon>Trichoglossum</taxon>
    </lineage>
</organism>
<evidence type="ECO:0000313" key="2">
    <source>
        <dbReference type="EMBL" id="KAH0566490.1"/>
    </source>
</evidence>
<comment type="caution">
    <text evidence="2">The sequence shown here is derived from an EMBL/GenBank/DDBJ whole genome shotgun (WGS) entry which is preliminary data.</text>
</comment>
<dbReference type="InterPro" id="IPR000626">
    <property type="entry name" value="Ubiquitin-like_dom"/>
</dbReference>
<keyword evidence="3" id="KW-1185">Reference proteome</keyword>
<gene>
    <name evidence="2" type="ORF">GP486_000108</name>
</gene>
<dbReference type="Pfam" id="PF00240">
    <property type="entry name" value="ubiquitin"/>
    <property type="match status" value="2"/>
</dbReference>